<comment type="caution">
    <text evidence="1">The sequence shown here is derived from an EMBL/GenBank/DDBJ whole genome shotgun (WGS) entry which is preliminary data.</text>
</comment>
<dbReference type="AlphaFoldDB" id="A0A9D7XH97"/>
<dbReference type="EMBL" id="JADKFW010000004">
    <property type="protein sequence ID" value="MBK9717478.1"/>
    <property type="molecule type" value="Genomic_DNA"/>
</dbReference>
<evidence type="ECO:0008006" key="3">
    <source>
        <dbReference type="Google" id="ProtNLM"/>
    </source>
</evidence>
<protein>
    <recommendedName>
        <fullName evidence="3">Outer membrane protein</fullName>
    </recommendedName>
</protein>
<gene>
    <name evidence="1" type="ORF">IPO85_08185</name>
</gene>
<accession>A0A9D7XH97</accession>
<organism evidence="1 2">
    <name type="scientific">Candidatus Defluviibacterium haderslevense</name>
    <dbReference type="NCBI Taxonomy" id="2981993"/>
    <lineage>
        <taxon>Bacteria</taxon>
        <taxon>Pseudomonadati</taxon>
        <taxon>Bacteroidota</taxon>
        <taxon>Saprospiria</taxon>
        <taxon>Saprospirales</taxon>
        <taxon>Saprospiraceae</taxon>
        <taxon>Candidatus Defluviibacterium</taxon>
    </lineage>
</organism>
<evidence type="ECO:0000313" key="2">
    <source>
        <dbReference type="Proteomes" id="UP000808349"/>
    </source>
</evidence>
<name>A0A9D7XH97_9BACT</name>
<dbReference type="Gene3D" id="2.40.160.60">
    <property type="entry name" value="Outer membrane protein transport protein (OMPP1/FadL/TodX)"/>
    <property type="match status" value="1"/>
</dbReference>
<evidence type="ECO:0000313" key="1">
    <source>
        <dbReference type="EMBL" id="MBK9717478.1"/>
    </source>
</evidence>
<proteinExistence type="predicted"/>
<sequence>MSRFGIGDLTRNESPFSSQIGHAGIAYSSEEDFNFINAASLGFLKITDAEIGFNGKYKDVQDYKNHRAYDWSGNLNHIQLGIPLRNTINELLDRKEYKRSYGLSFGLSPYTSTGYHYVVSDSSVSFGKTSRTLDGSGGINKFTLGFGYRYKNLGVGINLGYLFGNTRFEQVYSFDDLTESATNYLDDQYHATGVNAGLGFLYKKVLNAAQMKKEKSAREKVLQFGLQVGVPSKLNYKNNSLHRTKLNLTSSDIDTILLITDQKSTADLPLTIQAGVYYNHKEKSALFGDVLFENWDAVDLYKNAKGTLANVIGLSIGGWIRPDATGYGKFLKRNQYRVGAFYRSGYLTNNDKNLNNIGITFGVGMPFVFQRQTAMVHLGFEIGKTTLDQFIKENYFKINLGFRLNDNEWFLKRRYN</sequence>
<reference evidence="1 2" key="1">
    <citation type="submission" date="2020-10" db="EMBL/GenBank/DDBJ databases">
        <title>Connecting structure to function with the recovery of over 1000 high-quality activated sludge metagenome-assembled genomes encoding full-length rRNA genes using long-read sequencing.</title>
        <authorList>
            <person name="Singleton C.M."/>
            <person name="Petriglieri F."/>
            <person name="Kristensen J.M."/>
            <person name="Kirkegaard R.H."/>
            <person name="Michaelsen T.Y."/>
            <person name="Andersen M.H."/>
            <person name="Karst S.M."/>
            <person name="Dueholm M.S."/>
            <person name="Nielsen P.H."/>
            <person name="Albertsen M."/>
        </authorList>
    </citation>
    <scope>NUCLEOTIDE SEQUENCE [LARGE SCALE GENOMIC DNA]</scope>
    <source>
        <strain evidence="1">Ribe_18-Q3-R11-54_BAT3C.373</strain>
    </source>
</reference>
<dbReference type="Proteomes" id="UP000808349">
    <property type="component" value="Unassembled WGS sequence"/>
</dbReference>